<organism evidence="2 3">
    <name type="scientific">Danaus plexippus plexippus</name>
    <dbReference type="NCBI Taxonomy" id="278856"/>
    <lineage>
        <taxon>Eukaryota</taxon>
        <taxon>Metazoa</taxon>
        <taxon>Ecdysozoa</taxon>
        <taxon>Arthropoda</taxon>
        <taxon>Hexapoda</taxon>
        <taxon>Insecta</taxon>
        <taxon>Pterygota</taxon>
        <taxon>Neoptera</taxon>
        <taxon>Endopterygota</taxon>
        <taxon>Lepidoptera</taxon>
        <taxon>Glossata</taxon>
        <taxon>Ditrysia</taxon>
        <taxon>Papilionoidea</taxon>
        <taxon>Nymphalidae</taxon>
        <taxon>Danainae</taxon>
        <taxon>Danaini</taxon>
        <taxon>Danaina</taxon>
        <taxon>Danaus</taxon>
        <taxon>Danaus</taxon>
    </lineage>
</organism>
<feature type="compositionally biased region" description="Basic and acidic residues" evidence="1">
    <location>
        <begin position="151"/>
        <end position="165"/>
    </location>
</feature>
<accession>A0A212F3Y7</accession>
<proteinExistence type="predicted"/>
<comment type="caution">
    <text evidence="2">The sequence shown here is derived from an EMBL/GenBank/DDBJ whole genome shotgun (WGS) entry which is preliminary data.</text>
</comment>
<protein>
    <submittedName>
        <fullName evidence="2">Uncharacterized protein</fullName>
    </submittedName>
</protein>
<dbReference type="STRING" id="278856.A0A212F3Y7"/>
<dbReference type="AlphaFoldDB" id="A0A212F3Y7"/>
<evidence type="ECO:0000256" key="1">
    <source>
        <dbReference type="SAM" id="MobiDB-lite"/>
    </source>
</evidence>
<dbReference type="eggNOG" id="KOG4141">
    <property type="taxonomic scope" value="Eukaryota"/>
</dbReference>
<dbReference type="Proteomes" id="UP000007151">
    <property type="component" value="Unassembled WGS sequence"/>
</dbReference>
<dbReference type="KEGG" id="dpl:KGM_202917"/>
<dbReference type="EMBL" id="AGBW02010485">
    <property type="protein sequence ID" value="OWR48423.1"/>
    <property type="molecule type" value="Genomic_DNA"/>
</dbReference>
<evidence type="ECO:0000313" key="2">
    <source>
        <dbReference type="EMBL" id="OWR48423.1"/>
    </source>
</evidence>
<name>A0A212F3Y7_DANPL</name>
<feature type="region of interest" description="Disordered" evidence="1">
    <location>
        <begin position="142"/>
        <end position="165"/>
    </location>
</feature>
<keyword evidence="3" id="KW-1185">Reference proteome</keyword>
<dbReference type="InParanoid" id="A0A212F3Y7"/>
<reference evidence="2 3" key="1">
    <citation type="journal article" date="2011" name="Cell">
        <title>The monarch butterfly genome yields insights into long-distance migration.</title>
        <authorList>
            <person name="Zhan S."/>
            <person name="Merlin C."/>
            <person name="Boore J.L."/>
            <person name="Reppert S.M."/>
        </authorList>
    </citation>
    <scope>NUCLEOTIDE SEQUENCE [LARGE SCALE GENOMIC DNA]</scope>
    <source>
        <strain evidence="2">F-2</strain>
    </source>
</reference>
<gene>
    <name evidence="2" type="ORF">KGM_202917</name>
</gene>
<evidence type="ECO:0000313" key="3">
    <source>
        <dbReference type="Proteomes" id="UP000007151"/>
    </source>
</evidence>
<sequence>MALRPNSNVSFVMMPPLYAPPRLPPPHAFPNYYELSPWHFSYEPHNLNLNLNMPSRNLLVGRDCKREDFQPQQGCWIKPTIFYDGFWTEQKDDSAEAARNERKRRQRLAKEEFLKKQMEKDADVFDVSPGDLIVAEVVNEEDHSGLLVKRKSPDSRGDEKRSKQI</sequence>